<feature type="transmembrane region" description="Helical" evidence="1">
    <location>
        <begin position="196"/>
        <end position="216"/>
    </location>
</feature>
<evidence type="ECO:0000256" key="1">
    <source>
        <dbReference type="SAM" id="Phobius"/>
    </source>
</evidence>
<dbReference type="EMBL" id="NRST01000001">
    <property type="protein sequence ID" value="PAW54032.1"/>
    <property type="molecule type" value="Genomic_DNA"/>
</dbReference>
<evidence type="ECO:0000313" key="2">
    <source>
        <dbReference type="EMBL" id="PAW54032.1"/>
    </source>
</evidence>
<evidence type="ECO:0000313" key="3">
    <source>
        <dbReference type="Proteomes" id="UP000217830"/>
    </source>
</evidence>
<keyword evidence="1" id="KW-0812">Transmembrane</keyword>
<protein>
    <submittedName>
        <fullName evidence="2">Uncharacterized protein</fullName>
    </submittedName>
</protein>
<keyword evidence="3" id="KW-1185">Reference proteome</keyword>
<reference evidence="2 3" key="1">
    <citation type="submission" date="2017-08" db="EMBL/GenBank/DDBJ databases">
        <title>Draft Genome Sequence of Pseudomonas moraviensis TYU6, isolated from Taxus cuspidata by using PacBio Single-Molecule Real-Time Technology.</title>
        <authorList>
            <person name="Baek K.-H."/>
            <person name="Mishra A.K."/>
        </authorList>
    </citation>
    <scope>NUCLEOTIDE SEQUENCE [LARGE SCALE GENOMIC DNA]</scope>
    <source>
        <strain evidence="2 3">TYU6</strain>
    </source>
</reference>
<proteinExistence type="predicted"/>
<feature type="transmembrane region" description="Helical" evidence="1">
    <location>
        <begin position="99"/>
        <end position="118"/>
    </location>
</feature>
<keyword evidence="1" id="KW-0472">Membrane</keyword>
<comment type="caution">
    <text evidence="2">The sequence shown here is derived from an EMBL/GenBank/DDBJ whole genome shotgun (WGS) entry which is preliminary data.</text>
</comment>
<keyword evidence="1" id="KW-1133">Transmembrane helix</keyword>
<organism evidence="2 3">
    <name type="scientific">Pseudomonas moraviensis</name>
    <dbReference type="NCBI Taxonomy" id="321662"/>
    <lineage>
        <taxon>Bacteria</taxon>
        <taxon>Pseudomonadati</taxon>
        <taxon>Pseudomonadota</taxon>
        <taxon>Gammaproteobacteria</taxon>
        <taxon>Pseudomonadales</taxon>
        <taxon>Pseudomonadaceae</taxon>
        <taxon>Pseudomonas</taxon>
    </lineage>
</organism>
<feature type="transmembrane region" description="Helical" evidence="1">
    <location>
        <begin position="236"/>
        <end position="255"/>
    </location>
</feature>
<dbReference type="Proteomes" id="UP000217830">
    <property type="component" value="Unassembled WGS sequence"/>
</dbReference>
<feature type="transmembrane region" description="Helical" evidence="1">
    <location>
        <begin position="167"/>
        <end position="189"/>
    </location>
</feature>
<dbReference type="AlphaFoldDB" id="A0A2A2PEZ6"/>
<name>A0A2A2PEZ6_9PSED</name>
<feature type="transmembrane region" description="Helical" evidence="1">
    <location>
        <begin position="130"/>
        <end position="147"/>
    </location>
</feature>
<feature type="transmembrane region" description="Helical" evidence="1">
    <location>
        <begin position="74"/>
        <end position="93"/>
    </location>
</feature>
<accession>A0A2A2PEZ6</accession>
<gene>
    <name evidence="2" type="ORF">CKQ80_01640</name>
</gene>
<feature type="transmembrane region" description="Helical" evidence="1">
    <location>
        <begin position="6"/>
        <end position="23"/>
    </location>
</feature>
<sequence>MLWIIATVYTMLVGVIAYTAYQLKLISVILDNLPGIIENEEFLRNYAVQIKINRFLEKIWPGVKRARLSGVSSGVYKIVNFLFLFLLLLQFFFSDLLSFAAPAMFLSLGFLAAIGNALQDKMRSMEINKTVLMPFSILFPLFVAYHIDTSEKLLQMKTVFSAQAIGYEAMLTSVTLGLGLFCYFGLNIIEHFQRVIVVWILNRALILSKNMVLVGVNPTMPGEKEMRAIAKEAIVVTAKNMAIFGLVAGSLVAFVRRMVE</sequence>